<dbReference type="InterPro" id="IPR033457">
    <property type="entry name" value="DUF5133"/>
</dbReference>
<feature type="region of interest" description="Disordered" evidence="1">
    <location>
        <begin position="74"/>
        <end position="106"/>
    </location>
</feature>
<accession>A0ABW7XU39</accession>
<sequence>MLLPAKAEVARQLRQYRAWERMMLAAPADRRIRSTFEDSGYTLCVLMGKRCAREAADAAERYLRTTLVSYLREEPEYLREKPERTGPRTVTRRGPPASDRRSPAGR</sequence>
<organism evidence="2 3">
    <name type="scientific">Streptomyces cellulosae</name>
    <dbReference type="NCBI Taxonomy" id="1968"/>
    <lineage>
        <taxon>Bacteria</taxon>
        <taxon>Bacillati</taxon>
        <taxon>Actinomycetota</taxon>
        <taxon>Actinomycetes</taxon>
        <taxon>Kitasatosporales</taxon>
        <taxon>Streptomycetaceae</taxon>
        <taxon>Streptomyces</taxon>
    </lineage>
</organism>
<gene>
    <name evidence="2" type="ORF">ACIA8P_00960</name>
</gene>
<protein>
    <submittedName>
        <fullName evidence="2">DUF5133 domain-containing protein</fullName>
    </submittedName>
</protein>
<proteinExistence type="predicted"/>
<comment type="caution">
    <text evidence="2">The sequence shown here is derived from an EMBL/GenBank/DDBJ whole genome shotgun (WGS) entry which is preliminary data.</text>
</comment>
<feature type="compositionally biased region" description="Low complexity" evidence="1">
    <location>
        <begin position="87"/>
        <end position="96"/>
    </location>
</feature>
<dbReference type="Pfam" id="PF17196">
    <property type="entry name" value="DUF5133"/>
    <property type="match status" value="1"/>
</dbReference>
<dbReference type="Proteomes" id="UP001612415">
    <property type="component" value="Unassembled WGS sequence"/>
</dbReference>
<evidence type="ECO:0000313" key="2">
    <source>
        <dbReference type="EMBL" id="MFI5673232.1"/>
    </source>
</evidence>
<dbReference type="RefSeq" id="WP_398654282.1">
    <property type="nucleotide sequence ID" value="NZ_JBITDC010000001.1"/>
</dbReference>
<keyword evidence="3" id="KW-1185">Reference proteome</keyword>
<name>A0ABW7XU39_STRCE</name>
<evidence type="ECO:0000256" key="1">
    <source>
        <dbReference type="SAM" id="MobiDB-lite"/>
    </source>
</evidence>
<dbReference type="EMBL" id="JBITDC010000001">
    <property type="protein sequence ID" value="MFI5673232.1"/>
    <property type="molecule type" value="Genomic_DNA"/>
</dbReference>
<evidence type="ECO:0000313" key="3">
    <source>
        <dbReference type="Proteomes" id="UP001612415"/>
    </source>
</evidence>
<feature type="compositionally biased region" description="Basic and acidic residues" evidence="1">
    <location>
        <begin position="74"/>
        <end position="86"/>
    </location>
</feature>
<reference evidence="2 3" key="1">
    <citation type="submission" date="2024-10" db="EMBL/GenBank/DDBJ databases">
        <title>The Natural Products Discovery Center: Release of the First 8490 Sequenced Strains for Exploring Actinobacteria Biosynthetic Diversity.</title>
        <authorList>
            <person name="Kalkreuter E."/>
            <person name="Kautsar S.A."/>
            <person name="Yang D."/>
            <person name="Bader C.D."/>
            <person name="Teijaro C.N."/>
            <person name="Fluegel L."/>
            <person name="Davis C.M."/>
            <person name="Simpson J.R."/>
            <person name="Lauterbach L."/>
            <person name="Steele A.D."/>
            <person name="Gui C."/>
            <person name="Meng S."/>
            <person name="Li G."/>
            <person name="Viehrig K."/>
            <person name="Ye F."/>
            <person name="Su P."/>
            <person name="Kiefer A.F."/>
            <person name="Nichols A."/>
            <person name="Cepeda A.J."/>
            <person name="Yan W."/>
            <person name="Fan B."/>
            <person name="Jiang Y."/>
            <person name="Adhikari A."/>
            <person name="Zheng C.-J."/>
            <person name="Schuster L."/>
            <person name="Cowan T.M."/>
            <person name="Smanski M.J."/>
            <person name="Chevrette M.G."/>
            <person name="De Carvalho L.P.S."/>
            <person name="Shen B."/>
        </authorList>
    </citation>
    <scope>NUCLEOTIDE SEQUENCE [LARGE SCALE GENOMIC DNA]</scope>
    <source>
        <strain evidence="2 3">NPDC051599</strain>
    </source>
</reference>